<dbReference type="EMBL" id="NSKE01000004">
    <property type="protein sequence ID" value="PAU94554.1"/>
    <property type="molecule type" value="Genomic_DNA"/>
</dbReference>
<feature type="domain" description="Phospholipid/glycerol acyltransferase" evidence="5">
    <location>
        <begin position="80"/>
        <end position="195"/>
    </location>
</feature>
<name>A0A2A2GC47_9BACT</name>
<dbReference type="Proteomes" id="UP000218831">
    <property type="component" value="Unassembled WGS sequence"/>
</dbReference>
<comment type="pathway">
    <text evidence="1">Lipid metabolism.</text>
</comment>
<dbReference type="InterPro" id="IPR002123">
    <property type="entry name" value="Plipid/glycerol_acylTrfase"/>
</dbReference>
<dbReference type="OrthoDB" id="9803035at2"/>
<evidence type="ECO:0000256" key="2">
    <source>
        <dbReference type="ARBA" id="ARBA00022679"/>
    </source>
</evidence>
<keyword evidence="4" id="KW-0472">Membrane</keyword>
<keyword evidence="4" id="KW-1133">Transmembrane helix</keyword>
<dbReference type="SMART" id="SM00563">
    <property type="entry name" value="PlsC"/>
    <property type="match status" value="1"/>
</dbReference>
<keyword evidence="4" id="KW-0812">Transmembrane</keyword>
<reference evidence="6 7" key="1">
    <citation type="submission" date="2017-08" db="EMBL/GenBank/DDBJ databases">
        <title>Aliifodinibius alkalisoli sp. nov., isolated from saline alkaline soil.</title>
        <authorList>
            <person name="Liu D."/>
            <person name="Zhang G."/>
        </authorList>
    </citation>
    <scope>NUCLEOTIDE SEQUENCE [LARGE SCALE GENOMIC DNA]</scope>
    <source>
        <strain evidence="6 7">WN023</strain>
    </source>
</reference>
<evidence type="ECO:0000256" key="1">
    <source>
        <dbReference type="ARBA" id="ARBA00005189"/>
    </source>
</evidence>
<feature type="transmembrane region" description="Helical" evidence="4">
    <location>
        <begin position="12"/>
        <end position="39"/>
    </location>
</feature>
<evidence type="ECO:0000313" key="6">
    <source>
        <dbReference type="EMBL" id="PAU94554.1"/>
    </source>
</evidence>
<dbReference type="Pfam" id="PF01553">
    <property type="entry name" value="Acyltransferase"/>
    <property type="match status" value="1"/>
</dbReference>
<proteinExistence type="predicted"/>
<evidence type="ECO:0000256" key="4">
    <source>
        <dbReference type="SAM" id="Phobius"/>
    </source>
</evidence>
<evidence type="ECO:0000313" key="7">
    <source>
        <dbReference type="Proteomes" id="UP000218831"/>
    </source>
</evidence>
<dbReference type="PANTHER" id="PTHR10434">
    <property type="entry name" value="1-ACYL-SN-GLYCEROL-3-PHOSPHATE ACYLTRANSFERASE"/>
    <property type="match status" value="1"/>
</dbReference>
<evidence type="ECO:0000256" key="3">
    <source>
        <dbReference type="ARBA" id="ARBA00023315"/>
    </source>
</evidence>
<dbReference type="PANTHER" id="PTHR10434:SF11">
    <property type="entry name" value="1-ACYL-SN-GLYCEROL-3-PHOSPHATE ACYLTRANSFERASE"/>
    <property type="match status" value="1"/>
</dbReference>
<gene>
    <name evidence="6" type="ORF">CK503_07100</name>
</gene>
<keyword evidence="2 6" id="KW-0808">Transferase</keyword>
<evidence type="ECO:0000259" key="5">
    <source>
        <dbReference type="SMART" id="SM00563"/>
    </source>
</evidence>
<keyword evidence="3 6" id="KW-0012">Acyltransferase</keyword>
<dbReference type="RefSeq" id="WP_095606095.1">
    <property type="nucleotide sequence ID" value="NZ_NSKE01000004.1"/>
</dbReference>
<dbReference type="SUPFAM" id="SSF69593">
    <property type="entry name" value="Glycerol-3-phosphate (1)-acyltransferase"/>
    <property type="match status" value="1"/>
</dbReference>
<comment type="caution">
    <text evidence="6">The sequence shown here is derived from an EMBL/GenBank/DDBJ whole genome shotgun (WGS) entry which is preliminary data.</text>
</comment>
<dbReference type="GO" id="GO:0006654">
    <property type="term" value="P:phosphatidic acid biosynthetic process"/>
    <property type="evidence" value="ECO:0007669"/>
    <property type="project" value="TreeGrafter"/>
</dbReference>
<dbReference type="CDD" id="cd07989">
    <property type="entry name" value="LPLAT_AGPAT-like"/>
    <property type="match status" value="1"/>
</dbReference>
<dbReference type="GO" id="GO:0003841">
    <property type="term" value="F:1-acylglycerol-3-phosphate O-acyltransferase activity"/>
    <property type="evidence" value="ECO:0007669"/>
    <property type="project" value="TreeGrafter"/>
</dbReference>
<sequence length="255" mass="29042">MSYSDFGFIEYLRSILAIATFFLIFLLFTPIILFLLFISFGKASNFVVEKIAPIMVHPVMWVSGISFNVKMHTDELASPAVFIINHSSTLDVLTLLALGLPKVRFVAKWEFQYNPIFLILGRLTGQIFIKRGKTEKAIQTLKKTHRRIKRDELSVMMAPEGSRKHPGIIGPFKKGPFRMAMDLDYPIVPIYFEGNRDLSKGGTMITKSGEVTAHIHEAIDISDWTVDNLPDHIKEVRNRYLNWAGVEEDDVRPIS</sequence>
<protein>
    <submittedName>
        <fullName evidence="6">1-acyl-sn-glycerol-3-phosphate acyltransferase</fullName>
    </submittedName>
</protein>
<organism evidence="6 7">
    <name type="scientific">Fodinibius salipaludis</name>
    <dbReference type="NCBI Taxonomy" id="2032627"/>
    <lineage>
        <taxon>Bacteria</taxon>
        <taxon>Pseudomonadati</taxon>
        <taxon>Balneolota</taxon>
        <taxon>Balneolia</taxon>
        <taxon>Balneolales</taxon>
        <taxon>Balneolaceae</taxon>
        <taxon>Fodinibius</taxon>
    </lineage>
</organism>
<keyword evidence="7" id="KW-1185">Reference proteome</keyword>
<accession>A0A2A2GC47</accession>
<dbReference type="AlphaFoldDB" id="A0A2A2GC47"/>